<dbReference type="AlphaFoldDB" id="A0AAV9PDR7"/>
<dbReference type="GeneID" id="89927144"/>
<gene>
    <name evidence="1" type="ORF">LTR77_005803</name>
</gene>
<dbReference type="PANTHER" id="PTHR42085">
    <property type="entry name" value="F-BOX DOMAIN-CONTAINING PROTEIN"/>
    <property type="match status" value="1"/>
</dbReference>
<keyword evidence="2" id="KW-1185">Reference proteome</keyword>
<name>A0AAV9PDR7_9PEZI</name>
<comment type="caution">
    <text evidence="1">The sequence shown here is derived from an EMBL/GenBank/DDBJ whole genome shotgun (WGS) entry which is preliminary data.</text>
</comment>
<reference evidence="1 2" key="1">
    <citation type="submission" date="2023-08" db="EMBL/GenBank/DDBJ databases">
        <title>Black Yeasts Isolated from many extreme environments.</title>
        <authorList>
            <person name="Coleine C."/>
            <person name="Stajich J.E."/>
            <person name="Selbmann L."/>
        </authorList>
    </citation>
    <scope>NUCLEOTIDE SEQUENCE [LARGE SCALE GENOMIC DNA]</scope>
    <source>
        <strain evidence="1 2">CCFEE 5935</strain>
    </source>
</reference>
<dbReference type="PANTHER" id="PTHR42085:SF8">
    <property type="entry name" value="F-BOX DOMAIN-CONTAINING PROTEIN"/>
    <property type="match status" value="1"/>
</dbReference>
<protein>
    <submittedName>
        <fullName evidence="1">Uncharacterized protein</fullName>
    </submittedName>
</protein>
<accession>A0AAV9PDR7</accession>
<proteinExistence type="predicted"/>
<dbReference type="Proteomes" id="UP001337655">
    <property type="component" value="Unassembled WGS sequence"/>
</dbReference>
<evidence type="ECO:0000313" key="2">
    <source>
        <dbReference type="Proteomes" id="UP001337655"/>
    </source>
</evidence>
<dbReference type="InterPro" id="IPR038883">
    <property type="entry name" value="AN11006-like"/>
</dbReference>
<dbReference type="RefSeq" id="XP_064659171.1">
    <property type="nucleotide sequence ID" value="XM_064803046.1"/>
</dbReference>
<sequence length="332" mass="37937">MASTSKRKAIGEAEFDDTGGVKLAKKRRVRKQLIKEPKKSTPNLLMKLSGELRNQIYELALTDAGKSLKRQPYEPDHAGAILIGNRSFKVGGPDTWVVYKPESVQDGRRYSSCETQRVPAWREPGLLQVSKQIRQEAMGVYFEINSFRLSIGVQHISRGMEWLSRLHAKFGAAMFDKLHIQSTVMGAKWRATVPSWYSIANFVFQTPLPDVVDKDGPAADVEESKYWMRYFGVSTQTLRRMGYLAFTSMVTLSVRAKLGKMEHRRFQAEFRDWAFNLMSSNPRPRLGDLNGARIWTKIHAAMQCADPWVLPKGVIDFQSLGIHPPVRHRRRR</sequence>
<evidence type="ECO:0000313" key="1">
    <source>
        <dbReference type="EMBL" id="KAK5169825.1"/>
    </source>
</evidence>
<organism evidence="1 2">
    <name type="scientific">Saxophila tyrrhenica</name>
    <dbReference type="NCBI Taxonomy" id="1690608"/>
    <lineage>
        <taxon>Eukaryota</taxon>
        <taxon>Fungi</taxon>
        <taxon>Dikarya</taxon>
        <taxon>Ascomycota</taxon>
        <taxon>Pezizomycotina</taxon>
        <taxon>Dothideomycetes</taxon>
        <taxon>Dothideomycetidae</taxon>
        <taxon>Mycosphaerellales</taxon>
        <taxon>Extremaceae</taxon>
        <taxon>Saxophila</taxon>
    </lineage>
</organism>
<dbReference type="EMBL" id="JAVRRT010000008">
    <property type="protein sequence ID" value="KAK5169825.1"/>
    <property type="molecule type" value="Genomic_DNA"/>
</dbReference>